<evidence type="ECO:0000256" key="11">
    <source>
        <dbReference type="SAM" id="MobiDB-lite"/>
    </source>
</evidence>
<dbReference type="GO" id="GO:0051701">
    <property type="term" value="P:biological process involved in interaction with host"/>
    <property type="evidence" value="ECO:0007669"/>
    <property type="project" value="TreeGrafter"/>
</dbReference>
<reference evidence="14" key="1">
    <citation type="submission" date="2022-09" db="EMBL/GenBank/DDBJ databases">
        <title>The genome sequence of Rhodococcus aetherivorans N1.</title>
        <authorList>
            <person name="Jiang W."/>
        </authorList>
    </citation>
    <scope>NUCLEOTIDE SEQUENCE</scope>
    <source>
        <strain evidence="14">N1</strain>
    </source>
</reference>
<keyword evidence="7" id="KW-0319">Glycerol metabolism</keyword>
<dbReference type="Pfam" id="PF06974">
    <property type="entry name" value="WS_DGAT_C"/>
    <property type="match status" value="1"/>
</dbReference>
<evidence type="ECO:0000256" key="10">
    <source>
        <dbReference type="ARBA" id="ARBA00048109"/>
    </source>
</evidence>
<accession>A0A059MRC1</accession>
<feature type="domain" description="O-acyltransferase WSD1 C-terminal" evidence="13">
    <location>
        <begin position="318"/>
        <end position="453"/>
    </location>
</feature>
<dbReference type="PANTHER" id="PTHR31650">
    <property type="entry name" value="O-ACYLTRANSFERASE (WSD1-LIKE) FAMILY PROTEIN"/>
    <property type="match status" value="1"/>
</dbReference>
<comment type="similarity">
    <text evidence="3">Belongs to the long-chain O-acyltransferase family.</text>
</comment>
<comment type="pathway">
    <text evidence="1">Glycerolipid metabolism; triacylglycerol biosynthesis.</text>
</comment>
<dbReference type="RefSeq" id="WP_029543084.1">
    <property type="nucleotide sequence ID" value="NZ_BAAAYP010000014.1"/>
</dbReference>
<dbReference type="Gene3D" id="3.30.559.10">
    <property type="entry name" value="Chloramphenicol acetyltransferase-like domain"/>
    <property type="match status" value="1"/>
</dbReference>
<dbReference type="InterPro" id="IPR009721">
    <property type="entry name" value="O-acyltransferase_WSD1_C"/>
</dbReference>
<dbReference type="EMBL" id="CP106982">
    <property type="protein sequence ID" value="UYF92396.1"/>
    <property type="molecule type" value="Genomic_DNA"/>
</dbReference>
<evidence type="ECO:0000313" key="15">
    <source>
        <dbReference type="Proteomes" id="UP001163947"/>
    </source>
</evidence>
<sequence length="457" mass="50110">MSNASDRHMQQTDYLTWSMEKDPALRSTIVAVVLLDASPDWDRLCEMMDRGTREVPSFRHRVVEVPFGLAPPRWVADANFDLSWHMRRVSLPGPANFDDVLEFARTTAMAAFDKDRPLWEMTVVDGLAGGQAALLIKVHHALTDGIGGMQITARLVDFDRDGTPRDPAPEPPAPESPDSLDLAAEAIGWDWSQLRGLAGRGLASIWPTTRAVVTNPIGSARNAAGVAASVARYLRPILRLESPVMTERTLSRRLHVIDVPLDRLRDAAHRGGATLNSAFLTAVLVGLAEYHHRHGSDVDELRVTMPLSIRTDQDTLGGNRINLARFPLPVRSDDPLTLMQEVNRIVEGWRHEPAVPMAQTLATPLNLLPPAVVGEMLKHVDFLASNVPGSPVALYVAGAKVERYYAFGPTLGSAFNVTLMSYLHTCCVGFTLDTGAIPDLEVFDDCMRDGFHAVLEA</sequence>
<dbReference type="GO" id="GO:0071731">
    <property type="term" value="P:response to nitric oxide"/>
    <property type="evidence" value="ECO:0007669"/>
    <property type="project" value="TreeGrafter"/>
</dbReference>
<evidence type="ECO:0000256" key="7">
    <source>
        <dbReference type="ARBA" id="ARBA00022798"/>
    </source>
</evidence>
<evidence type="ECO:0000256" key="9">
    <source>
        <dbReference type="ARBA" id="ARBA00023315"/>
    </source>
</evidence>
<keyword evidence="6" id="KW-0808">Transferase</keyword>
<evidence type="ECO:0000256" key="5">
    <source>
        <dbReference type="ARBA" id="ARBA00022516"/>
    </source>
</evidence>
<keyword evidence="8" id="KW-0443">Lipid metabolism</keyword>
<feature type="region of interest" description="Disordered" evidence="11">
    <location>
        <begin position="159"/>
        <end position="179"/>
    </location>
</feature>
<comment type="catalytic activity">
    <reaction evidence="10">
        <text>an acyl-CoA + a 1,2-diacyl-sn-glycerol = a triacyl-sn-glycerol + CoA</text>
        <dbReference type="Rhea" id="RHEA:10868"/>
        <dbReference type="ChEBI" id="CHEBI:17815"/>
        <dbReference type="ChEBI" id="CHEBI:57287"/>
        <dbReference type="ChEBI" id="CHEBI:58342"/>
        <dbReference type="ChEBI" id="CHEBI:64615"/>
        <dbReference type="EC" id="2.3.1.20"/>
    </reaction>
</comment>
<dbReference type="GO" id="GO:0004144">
    <property type="term" value="F:diacylglycerol O-acyltransferase activity"/>
    <property type="evidence" value="ECO:0007669"/>
    <property type="project" value="UniProtKB-EC"/>
</dbReference>
<dbReference type="GO" id="GO:0005886">
    <property type="term" value="C:plasma membrane"/>
    <property type="evidence" value="ECO:0007669"/>
    <property type="project" value="TreeGrafter"/>
</dbReference>
<keyword evidence="9" id="KW-0012">Acyltransferase</keyword>
<dbReference type="GO" id="GO:0006071">
    <property type="term" value="P:glycerol metabolic process"/>
    <property type="evidence" value="ECO:0007669"/>
    <property type="project" value="UniProtKB-KW"/>
</dbReference>
<dbReference type="PANTHER" id="PTHR31650:SF1">
    <property type="entry name" value="WAX ESTER SYNTHASE_DIACYLGLYCEROL ACYLTRANSFERASE 4-RELATED"/>
    <property type="match status" value="1"/>
</dbReference>
<dbReference type="EC" id="2.3.1.20" evidence="4"/>
<keyword evidence="5" id="KW-0444">Lipid biosynthesis</keyword>
<dbReference type="AlphaFoldDB" id="A0A059MRC1"/>
<feature type="compositionally biased region" description="Basic and acidic residues" evidence="11">
    <location>
        <begin position="159"/>
        <end position="168"/>
    </location>
</feature>
<dbReference type="KEGG" id="rav:AAT18_10895"/>
<comment type="pathway">
    <text evidence="2">Lipid metabolism.</text>
</comment>
<evidence type="ECO:0000256" key="8">
    <source>
        <dbReference type="ARBA" id="ARBA00023098"/>
    </source>
</evidence>
<dbReference type="Proteomes" id="UP001163947">
    <property type="component" value="Chromosome"/>
</dbReference>
<name>A0A059MRC1_9NOCA</name>
<evidence type="ECO:0000256" key="4">
    <source>
        <dbReference type="ARBA" id="ARBA00013244"/>
    </source>
</evidence>
<evidence type="ECO:0000259" key="12">
    <source>
        <dbReference type="Pfam" id="PF03007"/>
    </source>
</evidence>
<accession>A0A0F6VI54</accession>
<dbReference type="GeneID" id="83622371"/>
<dbReference type="Pfam" id="PF03007">
    <property type="entry name" value="WS_DGAT_cat"/>
    <property type="match status" value="1"/>
</dbReference>
<evidence type="ECO:0000256" key="2">
    <source>
        <dbReference type="ARBA" id="ARBA00005189"/>
    </source>
</evidence>
<dbReference type="GO" id="GO:0001666">
    <property type="term" value="P:response to hypoxia"/>
    <property type="evidence" value="ECO:0007669"/>
    <property type="project" value="TreeGrafter"/>
</dbReference>
<dbReference type="GO" id="GO:0019432">
    <property type="term" value="P:triglyceride biosynthetic process"/>
    <property type="evidence" value="ECO:0007669"/>
    <property type="project" value="TreeGrafter"/>
</dbReference>
<dbReference type="InterPro" id="IPR045034">
    <property type="entry name" value="O-acyltransferase_WSD1-like"/>
</dbReference>
<protein>
    <recommendedName>
        <fullName evidence="4">diacylglycerol O-acyltransferase</fullName>
        <ecNumber evidence="4">2.3.1.20</ecNumber>
    </recommendedName>
</protein>
<gene>
    <name evidence="14" type="ORF">OCS65_18100</name>
</gene>
<evidence type="ECO:0000259" key="13">
    <source>
        <dbReference type="Pfam" id="PF06974"/>
    </source>
</evidence>
<dbReference type="InterPro" id="IPR023213">
    <property type="entry name" value="CAT-like_dom_sf"/>
</dbReference>
<dbReference type="SUPFAM" id="SSF52777">
    <property type="entry name" value="CoA-dependent acyltransferases"/>
    <property type="match status" value="2"/>
</dbReference>
<evidence type="ECO:0000256" key="3">
    <source>
        <dbReference type="ARBA" id="ARBA00009587"/>
    </source>
</evidence>
<evidence type="ECO:0000256" key="1">
    <source>
        <dbReference type="ARBA" id="ARBA00004771"/>
    </source>
</evidence>
<dbReference type="InterPro" id="IPR004255">
    <property type="entry name" value="O-acyltransferase_WSD1_N"/>
</dbReference>
<feature type="domain" description="O-acyltransferase WSD1-like N-terminal" evidence="12">
    <location>
        <begin position="11"/>
        <end position="278"/>
    </location>
</feature>
<evidence type="ECO:0000313" key="14">
    <source>
        <dbReference type="EMBL" id="UYF92396.1"/>
    </source>
</evidence>
<proteinExistence type="inferred from homology"/>
<organism evidence="14 15">
    <name type="scientific">Rhodococcus aetherivorans</name>
    <dbReference type="NCBI Taxonomy" id="191292"/>
    <lineage>
        <taxon>Bacteria</taxon>
        <taxon>Bacillati</taxon>
        <taxon>Actinomycetota</taxon>
        <taxon>Actinomycetes</taxon>
        <taxon>Mycobacteriales</taxon>
        <taxon>Nocardiaceae</taxon>
        <taxon>Rhodococcus</taxon>
    </lineage>
</organism>
<evidence type="ECO:0000256" key="6">
    <source>
        <dbReference type="ARBA" id="ARBA00022679"/>
    </source>
</evidence>